<protein>
    <submittedName>
        <fullName evidence="2">Uncharacterized protein</fullName>
    </submittedName>
</protein>
<organism evidence="2 3">
    <name type="scientific">Rhizobium lusitanum</name>
    <dbReference type="NCBI Taxonomy" id="293958"/>
    <lineage>
        <taxon>Bacteria</taxon>
        <taxon>Pseudomonadati</taxon>
        <taxon>Pseudomonadota</taxon>
        <taxon>Alphaproteobacteria</taxon>
        <taxon>Hyphomicrobiales</taxon>
        <taxon>Rhizobiaceae</taxon>
        <taxon>Rhizobium/Agrobacterium group</taxon>
        <taxon>Rhizobium</taxon>
    </lineage>
</organism>
<feature type="compositionally biased region" description="Pro residues" evidence="1">
    <location>
        <begin position="172"/>
        <end position="186"/>
    </location>
</feature>
<dbReference type="RefSeq" id="WP_183932626.1">
    <property type="nucleotide sequence ID" value="NZ_FMAF01000011.1"/>
</dbReference>
<sequence length="225" mass="24817">MAKDGSTIAKKQLLQREQLWPGAEPWLWHRKANKGFATIPKTMPLILQIMDDLSNGKPLSATYLGLWCETWDNSMVNVSKHQEMAHAAGFTGQRAVYTWSGRMQLLQSLNFIDIKPGRSGAISHVILWNPHRVIRFHHEKKTPGLVEANYNALLERAIDIGANDMIDQVVVPPPAPVPPTPSPPLSTTPSAMVLPPQPIAPAPPAMPTTLEELGNMNTDNLTSRS</sequence>
<evidence type="ECO:0000313" key="2">
    <source>
        <dbReference type="EMBL" id="SCB39161.1"/>
    </source>
</evidence>
<feature type="compositionally biased region" description="Pro residues" evidence="1">
    <location>
        <begin position="195"/>
        <end position="206"/>
    </location>
</feature>
<feature type="region of interest" description="Disordered" evidence="1">
    <location>
        <begin position="172"/>
        <end position="225"/>
    </location>
</feature>
<proteinExistence type="predicted"/>
<accession>A0A1C3WGM8</accession>
<dbReference type="AlphaFoldDB" id="A0A1C3WGM8"/>
<gene>
    <name evidence="2" type="ORF">GA0061101_111123</name>
</gene>
<name>A0A1C3WGM8_9HYPH</name>
<evidence type="ECO:0000313" key="3">
    <source>
        <dbReference type="Proteomes" id="UP000199205"/>
    </source>
</evidence>
<dbReference type="EMBL" id="FMAF01000011">
    <property type="protein sequence ID" value="SCB39161.1"/>
    <property type="molecule type" value="Genomic_DNA"/>
</dbReference>
<reference evidence="2 3" key="1">
    <citation type="submission" date="2016-08" db="EMBL/GenBank/DDBJ databases">
        <authorList>
            <person name="Seilhamer J.J."/>
        </authorList>
    </citation>
    <scope>NUCLEOTIDE SEQUENCE [LARGE SCALE GENOMIC DNA]</scope>
    <source>
        <strain evidence="2 3">P1-7</strain>
    </source>
</reference>
<evidence type="ECO:0000256" key="1">
    <source>
        <dbReference type="SAM" id="MobiDB-lite"/>
    </source>
</evidence>
<feature type="compositionally biased region" description="Polar residues" evidence="1">
    <location>
        <begin position="215"/>
        <end position="225"/>
    </location>
</feature>
<dbReference type="Proteomes" id="UP000199205">
    <property type="component" value="Unassembled WGS sequence"/>
</dbReference>